<evidence type="ECO:0000313" key="4">
    <source>
        <dbReference type="Proteomes" id="UP001180724"/>
    </source>
</evidence>
<keyword evidence="2" id="KW-0472">Membrane</keyword>
<feature type="transmembrane region" description="Helical" evidence="2">
    <location>
        <begin position="186"/>
        <end position="206"/>
    </location>
</feature>
<feature type="transmembrane region" description="Helical" evidence="2">
    <location>
        <begin position="157"/>
        <end position="174"/>
    </location>
</feature>
<dbReference type="Proteomes" id="UP001180724">
    <property type="component" value="Unassembled WGS sequence"/>
</dbReference>
<feature type="compositionally biased region" description="Low complexity" evidence="1">
    <location>
        <begin position="254"/>
        <end position="265"/>
    </location>
</feature>
<dbReference type="RefSeq" id="WP_311572963.1">
    <property type="nucleotide sequence ID" value="NZ_JAVRFH010000012.1"/>
</dbReference>
<name>A0ABU3ANC8_9ACTN</name>
<feature type="region of interest" description="Disordered" evidence="1">
    <location>
        <begin position="1"/>
        <end position="44"/>
    </location>
</feature>
<evidence type="ECO:0000256" key="1">
    <source>
        <dbReference type="SAM" id="MobiDB-lite"/>
    </source>
</evidence>
<feature type="compositionally biased region" description="Basic and acidic residues" evidence="1">
    <location>
        <begin position="266"/>
        <end position="276"/>
    </location>
</feature>
<accession>A0ABU3ANC8</accession>
<evidence type="ECO:0008006" key="5">
    <source>
        <dbReference type="Google" id="ProtNLM"/>
    </source>
</evidence>
<protein>
    <recommendedName>
        <fullName evidence="5">DUF2637 domain-containing protein</fullName>
    </recommendedName>
</protein>
<feature type="region of interest" description="Disordered" evidence="1">
    <location>
        <begin position="240"/>
        <end position="313"/>
    </location>
</feature>
<reference evidence="3" key="1">
    <citation type="submission" date="2024-05" db="EMBL/GenBank/DDBJ databases">
        <title>30 novel species of actinomycetes from the DSMZ collection.</title>
        <authorList>
            <person name="Nouioui I."/>
        </authorList>
    </citation>
    <scope>NUCLEOTIDE SEQUENCE</scope>
    <source>
        <strain evidence="3">DSM 40712</strain>
    </source>
</reference>
<proteinExistence type="predicted"/>
<keyword evidence="2" id="KW-0812">Transmembrane</keyword>
<gene>
    <name evidence="3" type="ORF">RM812_14655</name>
</gene>
<comment type="caution">
    <text evidence="3">The sequence shown here is derived from an EMBL/GenBank/DDBJ whole genome shotgun (WGS) entry which is preliminary data.</text>
</comment>
<organism evidence="3 4">
    <name type="scientific">Streptomyces lancefieldiae</name>
    <dbReference type="NCBI Taxonomy" id="3075520"/>
    <lineage>
        <taxon>Bacteria</taxon>
        <taxon>Bacillati</taxon>
        <taxon>Actinomycetota</taxon>
        <taxon>Actinomycetes</taxon>
        <taxon>Kitasatosporales</taxon>
        <taxon>Streptomycetaceae</taxon>
        <taxon>Streptomyces</taxon>
    </lineage>
</organism>
<dbReference type="EMBL" id="JAVRFH010000012">
    <property type="protein sequence ID" value="MDT0611459.1"/>
    <property type="molecule type" value="Genomic_DNA"/>
</dbReference>
<sequence length="313" mass="33810">MHDEHIHQPLPYGEGLFPSAGTGRHRGPREAAPEALVPPEPGWDPAEELAFLLQDAMEQQTTALQETDTSAITPAPGTPLSNLQEITAELPPLRDSPTSHRRVRTGRKVSRLRATSLSIAALAAVIAASVSLFGGMVAYESLRLAAVTRARGSVVSWWPLLVYGPWLVASLAVLRSALHQRRAVHSWAMVLLFSAIAMLLCIAQAPRTLSDSAAAALPGLASLVCFQQIVRQITLTRPPRRVVPRHRQRPVPAPADEAAGTAARDSVARDSADRDSLSFPQQRHAQHPSRSGVRTRPADPVGRPPGRPARKRT</sequence>
<keyword evidence="2" id="KW-1133">Transmembrane helix</keyword>
<feature type="compositionally biased region" description="Basic residues" evidence="1">
    <location>
        <begin position="240"/>
        <end position="249"/>
    </location>
</feature>
<evidence type="ECO:0000313" key="3">
    <source>
        <dbReference type="EMBL" id="MDT0611459.1"/>
    </source>
</evidence>
<feature type="transmembrane region" description="Helical" evidence="2">
    <location>
        <begin position="117"/>
        <end position="137"/>
    </location>
</feature>
<evidence type="ECO:0000256" key="2">
    <source>
        <dbReference type="SAM" id="Phobius"/>
    </source>
</evidence>
<keyword evidence="4" id="KW-1185">Reference proteome</keyword>